<dbReference type="PRINTS" id="PR00922">
    <property type="entry name" value="DADACBPTASE3"/>
</dbReference>
<dbReference type="GO" id="GO:0004185">
    <property type="term" value="F:serine-type carboxypeptidase activity"/>
    <property type="evidence" value="ECO:0007669"/>
    <property type="project" value="InterPro"/>
</dbReference>
<dbReference type="PANTHER" id="PTHR30023">
    <property type="entry name" value="D-ALANYL-D-ALANINE CARBOXYPEPTIDASE"/>
    <property type="match status" value="1"/>
</dbReference>
<protein>
    <submittedName>
        <fullName evidence="3">D-alanyl-D-alanine carboxypeptidase</fullName>
    </submittedName>
</protein>
<dbReference type="RefSeq" id="WP_106286704.1">
    <property type="nucleotide sequence ID" value="NZ_CAWNTC010000104.1"/>
</dbReference>
<sequence>MWELFSSGLIGVWLNMAGIKPSEVNLQELLTWQGVPLIAFPAESDKKAKTTINQYLKQLAAQGRVIPEQGIWMQSGVTSLFDHQGAIPRPAASLTKVATTLAALETWGPQHRFETLISAKGIVKNGVLQGDLLVDGNGDPFFVWEESVALAHTLNQIGIRQVTGNLIVSGKFYMNYQFNPLTAGQLLRQGLNGQNVPASAFKLPPGSPSPQVAIAGTVQVGSVPESTRTLLIRHQSMSLAQILKQMNIYSNNEMAEMLAKSLGGGSIVARLASQGAGVPQIEISLVNGSGLGIENKISPRAVVAMFGKIQRYLQPHNLTVADIFPVSGYDRQGTLLTRRIPAHTVVKTGTLNDVSALAGAIPTRDRGLVWFAIINRGVGFENFRTQQDRLLQSLIKIWGVASHPPAIITPTGDRTNPAEKLGDLARNQVVGDRQARVQK</sequence>
<dbReference type="AlphaFoldDB" id="A0A2T1CA98"/>
<accession>A0A2T1CA98</accession>
<name>A0A2T1CA98_9CYAN</name>
<dbReference type="InterPro" id="IPR012338">
    <property type="entry name" value="Beta-lactam/transpept-like"/>
</dbReference>
<dbReference type="InterPro" id="IPR000667">
    <property type="entry name" value="Peptidase_S13"/>
</dbReference>
<gene>
    <name evidence="3" type="ORF">C7B64_00490</name>
</gene>
<evidence type="ECO:0000256" key="1">
    <source>
        <dbReference type="ARBA" id="ARBA00006096"/>
    </source>
</evidence>
<proteinExistence type="inferred from homology"/>
<dbReference type="GO" id="GO:0000270">
    <property type="term" value="P:peptidoglycan metabolic process"/>
    <property type="evidence" value="ECO:0007669"/>
    <property type="project" value="TreeGrafter"/>
</dbReference>
<dbReference type="SUPFAM" id="SSF56601">
    <property type="entry name" value="beta-lactamase/transpeptidase-like"/>
    <property type="match status" value="1"/>
</dbReference>
<dbReference type="Pfam" id="PF02113">
    <property type="entry name" value="Peptidase_S13"/>
    <property type="match status" value="2"/>
</dbReference>
<dbReference type="Proteomes" id="UP000238762">
    <property type="component" value="Unassembled WGS sequence"/>
</dbReference>
<dbReference type="Gene3D" id="3.40.710.10">
    <property type="entry name" value="DD-peptidase/beta-lactamase superfamily"/>
    <property type="match status" value="1"/>
</dbReference>
<reference evidence="3 4" key="1">
    <citation type="submission" date="2018-02" db="EMBL/GenBank/DDBJ databases">
        <authorList>
            <person name="Cohen D.B."/>
            <person name="Kent A.D."/>
        </authorList>
    </citation>
    <scope>NUCLEOTIDE SEQUENCE [LARGE SCALE GENOMIC DNA]</scope>
    <source>
        <strain evidence="3 4">CCAP 1448/3</strain>
    </source>
</reference>
<reference evidence="3 4" key="2">
    <citation type="submission" date="2018-03" db="EMBL/GenBank/DDBJ databases">
        <title>The ancient ancestry and fast evolution of plastids.</title>
        <authorList>
            <person name="Moore K.R."/>
            <person name="Magnabosco C."/>
            <person name="Momper L."/>
            <person name="Gold D.A."/>
            <person name="Bosak T."/>
            <person name="Fournier G.P."/>
        </authorList>
    </citation>
    <scope>NUCLEOTIDE SEQUENCE [LARGE SCALE GENOMIC DNA]</scope>
    <source>
        <strain evidence="3 4">CCAP 1448/3</strain>
    </source>
</reference>
<comment type="caution">
    <text evidence="3">The sequence shown here is derived from an EMBL/GenBank/DDBJ whole genome shotgun (WGS) entry which is preliminary data.</text>
</comment>
<keyword evidence="3" id="KW-0645">Protease</keyword>
<dbReference type="OrthoDB" id="9802627at2"/>
<evidence type="ECO:0000313" key="4">
    <source>
        <dbReference type="Proteomes" id="UP000238762"/>
    </source>
</evidence>
<dbReference type="Gene3D" id="3.50.80.20">
    <property type="entry name" value="D-Ala-D-Ala carboxypeptidase C, peptidase S13"/>
    <property type="match status" value="1"/>
</dbReference>
<evidence type="ECO:0000256" key="2">
    <source>
        <dbReference type="ARBA" id="ARBA00022801"/>
    </source>
</evidence>
<dbReference type="GO" id="GO:0006508">
    <property type="term" value="P:proteolysis"/>
    <property type="evidence" value="ECO:0007669"/>
    <property type="project" value="InterPro"/>
</dbReference>
<keyword evidence="4" id="KW-1185">Reference proteome</keyword>
<keyword evidence="3" id="KW-0121">Carboxypeptidase</keyword>
<organism evidence="3 4">
    <name type="scientific">Merismopedia glauca CCAP 1448/3</name>
    <dbReference type="NCBI Taxonomy" id="1296344"/>
    <lineage>
        <taxon>Bacteria</taxon>
        <taxon>Bacillati</taxon>
        <taxon>Cyanobacteriota</taxon>
        <taxon>Cyanophyceae</taxon>
        <taxon>Synechococcales</taxon>
        <taxon>Merismopediaceae</taxon>
        <taxon>Merismopedia</taxon>
    </lineage>
</organism>
<keyword evidence="2" id="KW-0378">Hydrolase</keyword>
<evidence type="ECO:0000313" key="3">
    <source>
        <dbReference type="EMBL" id="PSB05159.1"/>
    </source>
</evidence>
<comment type="similarity">
    <text evidence="1">Belongs to the peptidase S13 family.</text>
</comment>
<dbReference type="PANTHER" id="PTHR30023:SF0">
    <property type="entry name" value="PENICILLIN-SENSITIVE CARBOXYPEPTIDASE A"/>
    <property type="match status" value="1"/>
</dbReference>
<dbReference type="EMBL" id="PVWJ01000002">
    <property type="protein sequence ID" value="PSB05159.1"/>
    <property type="molecule type" value="Genomic_DNA"/>
</dbReference>